<keyword evidence="2" id="KW-1185">Reference proteome</keyword>
<dbReference type="Proteomes" id="UP000789920">
    <property type="component" value="Unassembled WGS sequence"/>
</dbReference>
<sequence length="297" mass="33899">ICYGAIVCNNNDEEFEEEECVEFPIPIDLSDKRVSPIKLWNKSMNSLRVHGLNGFQYPELACSLFIAISVTTHLLEEWKENVLELILTQKYIILYELKIKHRSIMFGSRFPYSMKYFKIWLHFTKVLACLGAIWTIISLGIYASKQNFHANAQLLTNCTAIPTDTSPNTIINCIPQEQGFSFYLWSKKAWIIDIFTRAFLLYTFFVVIPYGNSYSIPVPLNIRGDKPNPNQYYGGLFILGTSFIFMVAIATIQSQGLDVSGLEGVCSVNSELLSSKTGYIREWFQQELTAAKQIAFI</sequence>
<evidence type="ECO:0000313" key="1">
    <source>
        <dbReference type="EMBL" id="CAG8728504.1"/>
    </source>
</evidence>
<organism evidence="1 2">
    <name type="scientific">Racocetra persica</name>
    <dbReference type="NCBI Taxonomy" id="160502"/>
    <lineage>
        <taxon>Eukaryota</taxon>
        <taxon>Fungi</taxon>
        <taxon>Fungi incertae sedis</taxon>
        <taxon>Mucoromycota</taxon>
        <taxon>Glomeromycotina</taxon>
        <taxon>Glomeromycetes</taxon>
        <taxon>Diversisporales</taxon>
        <taxon>Gigasporaceae</taxon>
        <taxon>Racocetra</taxon>
    </lineage>
</organism>
<gene>
    <name evidence="1" type="ORF">RPERSI_LOCUS11929</name>
</gene>
<accession>A0ACA9Q0D4</accession>
<name>A0ACA9Q0D4_9GLOM</name>
<feature type="non-terminal residue" evidence="1">
    <location>
        <position position="1"/>
    </location>
</feature>
<evidence type="ECO:0000313" key="2">
    <source>
        <dbReference type="Proteomes" id="UP000789920"/>
    </source>
</evidence>
<comment type="caution">
    <text evidence="1">The sequence shown here is derived from an EMBL/GenBank/DDBJ whole genome shotgun (WGS) entry which is preliminary data.</text>
</comment>
<reference evidence="1" key="1">
    <citation type="submission" date="2021-06" db="EMBL/GenBank/DDBJ databases">
        <authorList>
            <person name="Kallberg Y."/>
            <person name="Tangrot J."/>
            <person name="Rosling A."/>
        </authorList>
    </citation>
    <scope>NUCLEOTIDE SEQUENCE</scope>
    <source>
        <strain evidence="1">MA461A</strain>
    </source>
</reference>
<protein>
    <submittedName>
        <fullName evidence="1">26703_t:CDS:1</fullName>
    </submittedName>
</protein>
<proteinExistence type="predicted"/>
<dbReference type="EMBL" id="CAJVQC010025006">
    <property type="protein sequence ID" value="CAG8728504.1"/>
    <property type="molecule type" value="Genomic_DNA"/>
</dbReference>